<reference evidence="3" key="1">
    <citation type="submission" date="2016-06" db="UniProtKB">
        <authorList>
            <consortium name="WormBaseParasite"/>
        </authorList>
    </citation>
    <scope>IDENTIFICATION</scope>
</reference>
<proteinExistence type="predicted"/>
<sequence>MTQYEDLLDYQCGYWCYHYDALNGERSYCQLHIPLPVLCMCATFLGPPDGHLLFRGHHSLMRIVHRLSVRRAVCLAVGFYLLALT</sequence>
<gene>
    <name evidence="1" type="ORF">GPUH_LOCUS21250</name>
</gene>
<dbReference type="WBParaSite" id="GPUH_0002127501-mRNA-1">
    <property type="protein sequence ID" value="GPUH_0002127501-mRNA-1"/>
    <property type="gene ID" value="GPUH_0002127501"/>
</dbReference>
<reference evidence="1 2" key="2">
    <citation type="submission" date="2018-11" db="EMBL/GenBank/DDBJ databases">
        <authorList>
            <consortium name="Pathogen Informatics"/>
        </authorList>
    </citation>
    <scope>NUCLEOTIDE SEQUENCE [LARGE SCALE GENOMIC DNA]</scope>
</reference>
<protein>
    <submittedName>
        <fullName evidence="3">Transmembrane protein</fullName>
    </submittedName>
</protein>
<dbReference type="EMBL" id="UYRT01092152">
    <property type="protein sequence ID" value="VDN37856.1"/>
    <property type="molecule type" value="Genomic_DNA"/>
</dbReference>
<organism evidence="3">
    <name type="scientific">Gongylonema pulchrum</name>
    <dbReference type="NCBI Taxonomy" id="637853"/>
    <lineage>
        <taxon>Eukaryota</taxon>
        <taxon>Metazoa</taxon>
        <taxon>Ecdysozoa</taxon>
        <taxon>Nematoda</taxon>
        <taxon>Chromadorea</taxon>
        <taxon>Rhabditida</taxon>
        <taxon>Spirurina</taxon>
        <taxon>Spiruromorpha</taxon>
        <taxon>Spiruroidea</taxon>
        <taxon>Gongylonematidae</taxon>
        <taxon>Gongylonema</taxon>
    </lineage>
</organism>
<dbReference type="AlphaFoldDB" id="A0A183EJV9"/>
<accession>A0A183EJV9</accession>
<dbReference type="Proteomes" id="UP000271098">
    <property type="component" value="Unassembled WGS sequence"/>
</dbReference>
<name>A0A183EJV9_9BILA</name>
<evidence type="ECO:0000313" key="3">
    <source>
        <dbReference type="WBParaSite" id="GPUH_0002127501-mRNA-1"/>
    </source>
</evidence>
<evidence type="ECO:0000313" key="2">
    <source>
        <dbReference type="Proteomes" id="UP000271098"/>
    </source>
</evidence>
<keyword evidence="2" id="KW-1185">Reference proteome</keyword>
<evidence type="ECO:0000313" key="1">
    <source>
        <dbReference type="EMBL" id="VDN37856.1"/>
    </source>
</evidence>